<feature type="domain" description="Mur ligase N-terminal catalytic" evidence="9">
    <location>
        <begin position="3"/>
        <end position="102"/>
    </location>
</feature>
<dbReference type="InterPro" id="IPR036615">
    <property type="entry name" value="Mur_ligase_C_dom_sf"/>
</dbReference>
<dbReference type="FunCoup" id="A0A1I1UUQ4">
    <property type="interactions" value="109"/>
</dbReference>
<accession>A0A1I1UUQ4</accession>
<dbReference type="GO" id="GO:0071555">
    <property type="term" value="P:cell wall organization"/>
    <property type="evidence" value="ECO:0007669"/>
    <property type="project" value="UniProtKB-KW"/>
</dbReference>
<dbReference type="Gene3D" id="3.40.1190.10">
    <property type="entry name" value="Mur-like, catalytic domain"/>
    <property type="match status" value="1"/>
</dbReference>
<dbReference type="GO" id="GO:0016881">
    <property type="term" value="F:acid-amino acid ligase activity"/>
    <property type="evidence" value="ECO:0007669"/>
    <property type="project" value="InterPro"/>
</dbReference>
<keyword evidence="2" id="KW-0132">Cell division</keyword>
<dbReference type="InterPro" id="IPR036565">
    <property type="entry name" value="Mur-like_cat_sf"/>
</dbReference>
<dbReference type="RefSeq" id="WP_029626511.1">
    <property type="nucleotide sequence ID" value="NZ_AFSL01000023.1"/>
</dbReference>
<dbReference type="PANTHER" id="PTHR43445:SF5">
    <property type="entry name" value="UDP-N-ACETYLMURAMATE--L-ALANYL-GAMMA-D-GLUTAMYL-MESO-2,6-DIAMINOHEPTANDIOATE LIGASE"/>
    <property type="match status" value="1"/>
</dbReference>
<protein>
    <submittedName>
        <fullName evidence="12">UDP-N-acetylmuramate: L-alanyl-gamma-D-glutamyl-meso-diaminopimelate ligase</fullName>
    </submittedName>
</protein>
<evidence type="ECO:0000313" key="12">
    <source>
        <dbReference type="EMBL" id="SFD74507.1"/>
    </source>
</evidence>
<dbReference type="InParanoid" id="A0A1I1UUQ4"/>
<name>A0A1I1UUQ4_9BACT</name>
<dbReference type="SUPFAM" id="SSF53623">
    <property type="entry name" value="MurD-like peptide ligases, catalytic domain"/>
    <property type="match status" value="1"/>
</dbReference>
<dbReference type="Pfam" id="PF02875">
    <property type="entry name" value="Mur_ligase_C"/>
    <property type="match status" value="1"/>
</dbReference>
<dbReference type="Proteomes" id="UP000181976">
    <property type="component" value="Unassembled WGS sequence"/>
</dbReference>
<evidence type="ECO:0000256" key="7">
    <source>
        <dbReference type="ARBA" id="ARBA00023306"/>
    </source>
</evidence>
<feature type="domain" description="Mur ligase central" evidence="11">
    <location>
        <begin position="108"/>
        <end position="283"/>
    </location>
</feature>
<dbReference type="GO" id="GO:0051301">
    <property type="term" value="P:cell division"/>
    <property type="evidence" value="ECO:0007669"/>
    <property type="project" value="UniProtKB-KW"/>
</dbReference>
<dbReference type="eggNOG" id="COG0773">
    <property type="taxonomic scope" value="Bacteria"/>
</dbReference>
<evidence type="ECO:0000259" key="9">
    <source>
        <dbReference type="Pfam" id="PF01225"/>
    </source>
</evidence>
<dbReference type="PANTHER" id="PTHR43445">
    <property type="entry name" value="UDP-N-ACETYLMURAMATE--L-ALANINE LIGASE-RELATED"/>
    <property type="match status" value="1"/>
</dbReference>
<evidence type="ECO:0000256" key="6">
    <source>
        <dbReference type="ARBA" id="ARBA00022984"/>
    </source>
</evidence>
<dbReference type="GO" id="GO:0005524">
    <property type="term" value="F:ATP binding"/>
    <property type="evidence" value="ECO:0007669"/>
    <property type="project" value="UniProtKB-KW"/>
</dbReference>
<keyword evidence="7" id="KW-0131">Cell cycle</keyword>
<evidence type="ECO:0000256" key="2">
    <source>
        <dbReference type="ARBA" id="ARBA00022618"/>
    </source>
</evidence>
<evidence type="ECO:0000256" key="4">
    <source>
        <dbReference type="ARBA" id="ARBA00022840"/>
    </source>
</evidence>
<dbReference type="InterPro" id="IPR013221">
    <property type="entry name" value="Mur_ligase_cen"/>
</dbReference>
<dbReference type="EMBL" id="FONA01000001">
    <property type="protein sequence ID" value="SFD74507.1"/>
    <property type="molecule type" value="Genomic_DNA"/>
</dbReference>
<reference evidence="12 13" key="1">
    <citation type="submission" date="2016-10" db="EMBL/GenBank/DDBJ databases">
        <authorList>
            <person name="de Groot N.N."/>
        </authorList>
    </citation>
    <scope>NUCLEOTIDE SEQUENCE [LARGE SCALE GENOMIC DNA]</scope>
    <source>
        <strain evidence="12 13">DSM 19012</strain>
    </source>
</reference>
<feature type="domain" description="Mur ligase C-terminal" evidence="10">
    <location>
        <begin position="305"/>
        <end position="432"/>
    </location>
</feature>
<evidence type="ECO:0000256" key="3">
    <source>
        <dbReference type="ARBA" id="ARBA00022741"/>
    </source>
</evidence>
<dbReference type="GO" id="GO:0008360">
    <property type="term" value="P:regulation of cell shape"/>
    <property type="evidence" value="ECO:0007669"/>
    <property type="project" value="UniProtKB-KW"/>
</dbReference>
<keyword evidence="4" id="KW-0067">ATP-binding</keyword>
<evidence type="ECO:0000256" key="1">
    <source>
        <dbReference type="ARBA" id="ARBA00022598"/>
    </source>
</evidence>
<dbReference type="AlphaFoldDB" id="A0A1I1UUQ4"/>
<dbReference type="Pfam" id="PF01225">
    <property type="entry name" value="Mur_ligase"/>
    <property type="match status" value="1"/>
</dbReference>
<evidence type="ECO:0000259" key="10">
    <source>
        <dbReference type="Pfam" id="PF02875"/>
    </source>
</evidence>
<dbReference type="InterPro" id="IPR050061">
    <property type="entry name" value="MurCDEF_pg_biosynth"/>
</dbReference>
<dbReference type="Pfam" id="PF08245">
    <property type="entry name" value="Mur_ligase_M"/>
    <property type="match status" value="1"/>
</dbReference>
<keyword evidence="5" id="KW-0133">Cell shape</keyword>
<evidence type="ECO:0000259" key="11">
    <source>
        <dbReference type="Pfam" id="PF08245"/>
    </source>
</evidence>
<dbReference type="STRING" id="385682.SAMN05444380_101208"/>
<sequence length="450" mass="50310">MRVHFIAIGGSAMHNLAIALHQKGFVVSGSDDQVFEPSRSRLQKYGLLPSIEGWNPDRITEDIDAVIVGMHARPDNPELLKAQMLGIKIYSYPEYLFEQTRQKKRVVIAGSHGKTTITSMLLHVMKVLGKKVDFMVGARLKGFETMVHLSDDSDIAIFEGDEYLSSPIDRRPKFLWYQPHIALISGIAWDHINVFPTIEEYNQQFERFVQTIQPGGTLFYYGGDPTLRNIAQSLNSTETVAYDALEAKTEQGKTIVHYGKNKYELKIFGQHNLQNLSGALLVAQKTGIAPTDFLEAMQSFEGASRRLQILAENKDATVFFDFAHAPSKVKATVAAVKEQYPHRHLTAVAELHTFSSLNRKFLPQYKDTLMAADNAVIFYNPEVIKHKKLPPITPDDVKAAFGSPRLRIITNATELETFLTQLKPLNGNLLVMSSGNLGGINLRSIASQII</sequence>
<dbReference type="GO" id="GO:0009252">
    <property type="term" value="P:peptidoglycan biosynthetic process"/>
    <property type="evidence" value="ECO:0007669"/>
    <property type="project" value="UniProtKB-KW"/>
</dbReference>
<dbReference type="Gene3D" id="3.40.50.720">
    <property type="entry name" value="NAD(P)-binding Rossmann-like Domain"/>
    <property type="match status" value="1"/>
</dbReference>
<dbReference type="SUPFAM" id="SSF53244">
    <property type="entry name" value="MurD-like peptide ligases, peptide-binding domain"/>
    <property type="match status" value="1"/>
</dbReference>
<dbReference type="SUPFAM" id="SSF51984">
    <property type="entry name" value="MurCD N-terminal domain"/>
    <property type="match status" value="1"/>
</dbReference>
<evidence type="ECO:0000313" key="13">
    <source>
        <dbReference type="Proteomes" id="UP000181976"/>
    </source>
</evidence>
<keyword evidence="1 12" id="KW-0436">Ligase</keyword>
<keyword evidence="6" id="KW-0573">Peptidoglycan synthesis</keyword>
<dbReference type="InterPro" id="IPR004101">
    <property type="entry name" value="Mur_ligase_C"/>
</dbReference>
<organism evidence="12 13">
    <name type="scientific">Thermophagus xiamenensis</name>
    <dbReference type="NCBI Taxonomy" id="385682"/>
    <lineage>
        <taxon>Bacteria</taxon>
        <taxon>Pseudomonadati</taxon>
        <taxon>Bacteroidota</taxon>
        <taxon>Bacteroidia</taxon>
        <taxon>Marinilabiliales</taxon>
        <taxon>Marinilabiliaceae</taxon>
        <taxon>Thermophagus</taxon>
    </lineage>
</organism>
<gene>
    <name evidence="12" type="ORF">SAMN05444380_101208</name>
</gene>
<evidence type="ECO:0000256" key="5">
    <source>
        <dbReference type="ARBA" id="ARBA00022960"/>
    </source>
</evidence>
<keyword evidence="8" id="KW-0961">Cell wall biogenesis/degradation</keyword>
<proteinExistence type="predicted"/>
<dbReference type="OrthoDB" id="9804126at2"/>
<dbReference type="InterPro" id="IPR000713">
    <property type="entry name" value="Mur_ligase_N"/>
</dbReference>
<evidence type="ECO:0000256" key="8">
    <source>
        <dbReference type="ARBA" id="ARBA00023316"/>
    </source>
</evidence>
<dbReference type="Gene3D" id="3.90.190.20">
    <property type="entry name" value="Mur ligase, C-terminal domain"/>
    <property type="match status" value="1"/>
</dbReference>
<keyword evidence="13" id="KW-1185">Reference proteome</keyword>
<keyword evidence="3" id="KW-0547">Nucleotide-binding</keyword>